<proteinExistence type="predicted"/>
<dbReference type="GO" id="GO:0000166">
    <property type="term" value="F:nucleotide binding"/>
    <property type="evidence" value="ECO:0007669"/>
    <property type="project" value="UniProtKB-KW"/>
</dbReference>
<dbReference type="InterPro" id="IPR041118">
    <property type="entry name" value="Rx_N"/>
</dbReference>
<dbReference type="Gramene" id="rna30380">
    <property type="protein sequence ID" value="RHN55235.1"/>
    <property type="gene ID" value="gene30380"/>
</dbReference>
<reference evidence="6" key="1">
    <citation type="journal article" date="2018" name="Nat. Plants">
        <title>Whole-genome landscape of Medicago truncatula symbiotic genes.</title>
        <authorList>
            <person name="Pecrix Y."/>
            <person name="Staton S.E."/>
            <person name="Sallet E."/>
            <person name="Lelandais-Briere C."/>
            <person name="Moreau S."/>
            <person name="Carrere S."/>
            <person name="Blein T."/>
            <person name="Jardinaud M.F."/>
            <person name="Latrasse D."/>
            <person name="Zouine M."/>
            <person name="Zahm M."/>
            <person name="Kreplak J."/>
            <person name="Mayjonade B."/>
            <person name="Satge C."/>
            <person name="Perez M."/>
            <person name="Cauet S."/>
            <person name="Marande W."/>
            <person name="Chantry-Darmon C."/>
            <person name="Lopez-Roques C."/>
            <person name="Bouchez O."/>
            <person name="Berard A."/>
            <person name="Debelle F."/>
            <person name="Munos S."/>
            <person name="Bendahmane A."/>
            <person name="Berges H."/>
            <person name="Niebel A."/>
            <person name="Buitink J."/>
            <person name="Frugier F."/>
            <person name="Benhamed M."/>
            <person name="Crespi M."/>
            <person name="Gouzy J."/>
            <person name="Gamas P."/>
        </authorList>
    </citation>
    <scope>NUCLEOTIDE SEQUENCE [LARGE SCALE GENOMIC DNA]</scope>
    <source>
        <strain evidence="6">cv. Jemalong A17</strain>
    </source>
</reference>
<evidence type="ECO:0000313" key="6">
    <source>
        <dbReference type="Proteomes" id="UP000265566"/>
    </source>
</evidence>
<dbReference type="AlphaFoldDB" id="A0A396HV18"/>
<gene>
    <name evidence="5" type="ORF">MtrunA17_Chr5g0415501</name>
</gene>
<keyword evidence="3" id="KW-0611">Plant defense</keyword>
<keyword evidence="2" id="KW-0547">Nucleotide-binding</keyword>
<comment type="caution">
    <text evidence="5">The sequence shown here is derived from an EMBL/GenBank/DDBJ whole genome shotgun (WGS) entry which is preliminary data.</text>
</comment>
<evidence type="ECO:0000259" key="4">
    <source>
        <dbReference type="Pfam" id="PF18052"/>
    </source>
</evidence>
<dbReference type="EMBL" id="PSQE01000005">
    <property type="protein sequence ID" value="RHN55235.1"/>
    <property type="molecule type" value="Genomic_DNA"/>
</dbReference>
<evidence type="ECO:0000256" key="1">
    <source>
        <dbReference type="ARBA" id="ARBA00022737"/>
    </source>
</evidence>
<dbReference type="Pfam" id="PF18052">
    <property type="entry name" value="Rx_N"/>
    <property type="match status" value="1"/>
</dbReference>
<keyword evidence="1" id="KW-0677">Repeat</keyword>
<organism evidence="5 6">
    <name type="scientific">Medicago truncatula</name>
    <name type="common">Barrel medic</name>
    <name type="synonym">Medicago tribuloides</name>
    <dbReference type="NCBI Taxonomy" id="3880"/>
    <lineage>
        <taxon>Eukaryota</taxon>
        <taxon>Viridiplantae</taxon>
        <taxon>Streptophyta</taxon>
        <taxon>Embryophyta</taxon>
        <taxon>Tracheophyta</taxon>
        <taxon>Spermatophyta</taxon>
        <taxon>Magnoliopsida</taxon>
        <taxon>eudicotyledons</taxon>
        <taxon>Gunneridae</taxon>
        <taxon>Pentapetalae</taxon>
        <taxon>rosids</taxon>
        <taxon>fabids</taxon>
        <taxon>Fabales</taxon>
        <taxon>Fabaceae</taxon>
        <taxon>Papilionoideae</taxon>
        <taxon>50 kb inversion clade</taxon>
        <taxon>NPAAA clade</taxon>
        <taxon>Hologalegina</taxon>
        <taxon>IRL clade</taxon>
        <taxon>Trifolieae</taxon>
        <taxon>Medicago</taxon>
    </lineage>
</organism>
<dbReference type="Gene3D" id="1.20.5.4130">
    <property type="match status" value="1"/>
</dbReference>
<evidence type="ECO:0000313" key="5">
    <source>
        <dbReference type="EMBL" id="RHN55235.1"/>
    </source>
</evidence>
<name>A0A396HV18_MEDTR</name>
<evidence type="ECO:0000256" key="3">
    <source>
        <dbReference type="ARBA" id="ARBA00022821"/>
    </source>
</evidence>
<evidence type="ECO:0000256" key="2">
    <source>
        <dbReference type="ARBA" id="ARBA00022741"/>
    </source>
</evidence>
<accession>A0A396HV18</accession>
<feature type="domain" description="Disease resistance N-terminal" evidence="4">
    <location>
        <begin position="5"/>
        <end position="99"/>
    </location>
</feature>
<dbReference type="Proteomes" id="UP000265566">
    <property type="component" value="Chromosome 5"/>
</dbReference>
<protein>
    <recommendedName>
        <fullName evidence="4">Disease resistance N-terminal domain-containing protein</fullName>
    </recommendedName>
</protein>
<sequence>MAEAVLEVVLGNLSELIRKELGLFLGSDQEFNRLASVLTTIKATLEDAEEKQFTDSTGAVKNWLLKLKDAAYILDDLLDKCATESLEMEYLGFNCGLADKVRRSFLSSFHPKHVAFRYKLAKK</sequence>
<dbReference type="GO" id="GO:0006952">
    <property type="term" value="P:defense response"/>
    <property type="evidence" value="ECO:0007669"/>
    <property type="project" value="UniProtKB-KW"/>
</dbReference>